<dbReference type="Proteomes" id="UP000031516">
    <property type="component" value="Unassembled WGS sequence"/>
</dbReference>
<evidence type="ECO:0000256" key="5">
    <source>
        <dbReference type="ARBA" id="ARBA00022884"/>
    </source>
</evidence>
<keyword evidence="7" id="KW-0539">Nucleus</keyword>
<keyword evidence="8" id="KW-0687">Ribonucleoprotein</keyword>
<proteinExistence type="inferred from homology"/>
<evidence type="ECO:0000256" key="8">
    <source>
        <dbReference type="ARBA" id="ARBA00023274"/>
    </source>
</evidence>
<keyword evidence="12" id="KW-1185">Reference proteome</keyword>
<comment type="similarity">
    <text evidence="2">Belongs to the PRP31 family.</text>
</comment>
<dbReference type="EMBL" id="CCBQ010000027">
    <property type="protein sequence ID" value="CDO93924.1"/>
    <property type="molecule type" value="Genomic_DNA"/>
</dbReference>
<dbReference type="GO" id="GO:0005687">
    <property type="term" value="C:U4 snRNP"/>
    <property type="evidence" value="ECO:0007669"/>
    <property type="project" value="TreeGrafter"/>
</dbReference>
<evidence type="ECO:0000256" key="4">
    <source>
        <dbReference type="ARBA" id="ARBA00022728"/>
    </source>
</evidence>
<keyword evidence="6" id="KW-0508">mRNA splicing</keyword>
<dbReference type="InterPro" id="IPR036070">
    <property type="entry name" value="Nop_dom_sf"/>
</dbReference>
<gene>
    <name evidence="11" type="ORF">KLDO_g2212</name>
</gene>
<evidence type="ECO:0000256" key="1">
    <source>
        <dbReference type="ARBA" id="ARBA00004123"/>
    </source>
</evidence>
<name>A0A0A8L4E0_9SACH</name>
<comment type="subcellular location">
    <subcellularLocation>
        <location evidence="1">Nucleus</location>
    </subcellularLocation>
</comment>
<dbReference type="PANTHER" id="PTHR13904:SF0">
    <property type="entry name" value="U4_U6 SMALL NUCLEAR RIBONUCLEOPROTEIN PRP31"/>
    <property type="match status" value="1"/>
</dbReference>
<dbReference type="Pfam" id="PF09785">
    <property type="entry name" value="Prp31_C"/>
    <property type="match status" value="1"/>
</dbReference>
<evidence type="ECO:0000256" key="3">
    <source>
        <dbReference type="ARBA" id="ARBA00022664"/>
    </source>
</evidence>
<dbReference type="PROSITE" id="PS51358">
    <property type="entry name" value="NOP"/>
    <property type="match status" value="1"/>
</dbReference>
<dbReference type="InterPro" id="IPR012976">
    <property type="entry name" value="NOSIC"/>
</dbReference>
<organism evidence="11 12">
    <name type="scientific">Kluyveromyces dobzhanskii CBS 2104</name>
    <dbReference type="NCBI Taxonomy" id="1427455"/>
    <lineage>
        <taxon>Eukaryota</taxon>
        <taxon>Fungi</taxon>
        <taxon>Dikarya</taxon>
        <taxon>Ascomycota</taxon>
        <taxon>Saccharomycotina</taxon>
        <taxon>Saccharomycetes</taxon>
        <taxon>Saccharomycetales</taxon>
        <taxon>Saccharomycetaceae</taxon>
        <taxon>Kluyveromyces</taxon>
    </lineage>
</organism>
<evidence type="ECO:0000313" key="12">
    <source>
        <dbReference type="Proteomes" id="UP000031516"/>
    </source>
</evidence>
<feature type="compositionally biased region" description="Basic and acidic residues" evidence="9">
    <location>
        <begin position="21"/>
        <end position="31"/>
    </location>
</feature>
<evidence type="ECO:0000313" key="11">
    <source>
        <dbReference type="EMBL" id="CDO93924.1"/>
    </source>
</evidence>
<accession>A0A0A8L4E0</accession>
<keyword evidence="3" id="KW-0507">mRNA processing</keyword>
<feature type="region of interest" description="Disordered" evidence="9">
    <location>
        <begin position="1"/>
        <end position="36"/>
    </location>
</feature>
<dbReference type="Gene3D" id="1.10.246.90">
    <property type="entry name" value="Nop domain"/>
    <property type="match status" value="1"/>
</dbReference>
<dbReference type="InterPro" id="IPR027105">
    <property type="entry name" value="Prp31"/>
</dbReference>
<dbReference type="PANTHER" id="PTHR13904">
    <property type="entry name" value="PRE-MRNA SPLICING FACTOR PRP31"/>
    <property type="match status" value="1"/>
</dbReference>
<dbReference type="InterPro" id="IPR019175">
    <property type="entry name" value="Prp31_C"/>
</dbReference>
<dbReference type="InterPro" id="IPR042239">
    <property type="entry name" value="Nop_C"/>
</dbReference>
<evidence type="ECO:0000256" key="7">
    <source>
        <dbReference type="ARBA" id="ARBA00023242"/>
    </source>
</evidence>
<dbReference type="InterPro" id="IPR002687">
    <property type="entry name" value="Nop_dom"/>
</dbReference>
<dbReference type="Gene3D" id="1.10.287.4070">
    <property type="match status" value="1"/>
</dbReference>
<protein>
    <submittedName>
        <fullName evidence="11">WGS project CCBQ000000000 data, contig 00102</fullName>
    </submittedName>
</protein>
<dbReference type="GO" id="GO:0003723">
    <property type="term" value="F:RNA binding"/>
    <property type="evidence" value="ECO:0007669"/>
    <property type="project" value="UniProtKB-KW"/>
</dbReference>
<feature type="region of interest" description="Disordered" evidence="9">
    <location>
        <begin position="410"/>
        <end position="445"/>
    </location>
</feature>
<evidence type="ECO:0000259" key="10">
    <source>
        <dbReference type="PROSITE" id="PS51358"/>
    </source>
</evidence>
<dbReference type="GO" id="GO:0000244">
    <property type="term" value="P:spliceosomal tri-snRNP complex assembly"/>
    <property type="evidence" value="ECO:0007669"/>
    <property type="project" value="InterPro"/>
</dbReference>
<feature type="domain" description="Nop" evidence="10">
    <location>
        <begin position="207"/>
        <end position="327"/>
    </location>
</feature>
<feature type="compositionally biased region" description="Basic and acidic residues" evidence="9">
    <location>
        <begin position="420"/>
        <end position="445"/>
    </location>
</feature>
<dbReference type="GO" id="GO:0071011">
    <property type="term" value="C:precatalytic spliceosome"/>
    <property type="evidence" value="ECO:0007669"/>
    <property type="project" value="TreeGrafter"/>
</dbReference>
<dbReference type="AlphaFoldDB" id="A0A0A8L4E0"/>
<evidence type="ECO:0000256" key="2">
    <source>
        <dbReference type="ARBA" id="ARBA00005572"/>
    </source>
</evidence>
<keyword evidence="4" id="KW-0747">Spliceosome</keyword>
<keyword evidence="5" id="KW-0694">RNA-binding</keyword>
<dbReference type="Pfam" id="PF01798">
    <property type="entry name" value="Nop"/>
    <property type="match status" value="1"/>
</dbReference>
<dbReference type="SUPFAM" id="SSF89124">
    <property type="entry name" value="Nop domain"/>
    <property type="match status" value="1"/>
</dbReference>
<evidence type="ECO:0000256" key="6">
    <source>
        <dbReference type="ARBA" id="ARBA00023187"/>
    </source>
</evidence>
<sequence>MDLLDDDDYGSVSETESVDQTVREEGPERTGSDLGSVSEVVSGFQPKFWRSGADLDGLIQVAKHENLIRDAMTSESNNGDAGADTVVQLGQLVSLIDEELSLVFQCLADTYRARFPGLETLVPERKQYVEVVKILTRAHDVDVSKMGLDQVLSKEETLVVSMTIKTGFMPAASVDEAVLLGAIRWFDRLYALLEDVSQYVEARIRTIAPNLCALVGPETATKMVAHHGSVRDLSVVPSCNLPSVGQRKTLNGKTVDISGVRQRGYLFYTDLVQTQPPEFQKQALRIVAAKVSLAARADCAASNGNCNSDLGNRWRHEIIEKLAKIVDPPNIGNVKPLPVPEDAVKKKRAGRRFRKYKEQFKMSHLRQMQNRMEFGKEEQTTLDPYGEEIGFGMANSRNAIALSSSFNNKTKMRKGMRSRLAQETKNTHDFLSDERSETLKRGNNL</sequence>
<reference evidence="11 12" key="1">
    <citation type="submission" date="2014-03" db="EMBL/GenBank/DDBJ databases">
        <title>The genome of Kluyveromyces dobzhanskii.</title>
        <authorList>
            <person name="Nystedt B."/>
            <person name="Astrom S."/>
        </authorList>
    </citation>
    <scope>NUCLEOTIDE SEQUENCE [LARGE SCALE GENOMIC DNA]</scope>
    <source>
        <strain evidence="11 12">CBS 2104</strain>
    </source>
</reference>
<evidence type="ECO:0000256" key="9">
    <source>
        <dbReference type="SAM" id="MobiDB-lite"/>
    </source>
</evidence>
<dbReference type="GO" id="GO:0046540">
    <property type="term" value="C:U4/U6 x U5 tri-snRNP complex"/>
    <property type="evidence" value="ECO:0007669"/>
    <property type="project" value="InterPro"/>
</dbReference>
<dbReference type="SMART" id="SM00931">
    <property type="entry name" value="NOSIC"/>
    <property type="match status" value="1"/>
</dbReference>
<dbReference type="OrthoDB" id="4771285at2759"/>
<comment type="caution">
    <text evidence="11">The sequence shown here is derived from an EMBL/GenBank/DDBJ whole genome shotgun (WGS) entry which is preliminary data.</text>
</comment>